<dbReference type="PANTHER" id="PTHR23534">
    <property type="entry name" value="MFS PERMEASE"/>
    <property type="match status" value="1"/>
</dbReference>
<feature type="region of interest" description="Disordered" evidence="1">
    <location>
        <begin position="393"/>
        <end position="413"/>
    </location>
</feature>
<evidence type="ECO:0000256" key="1">
    <source>
        <dbReference type="SAM" id="MobiDB-lite"/>
    </source>
</evidence>
<feature type="transmembrane region" description="Helical" evidence="2">
    <location>
        <begin position="315"/>
        <end position="333"/>
    </location>
</feature>
<gene>
    <name evidence="3" type="ORF">BSP0115_LOCUS1901</name>
</gene>
<dbReference type="AlphaFoldDB" id="A0A7S1G3L3"/>
<dbReference type="InterPro" id="IPR036259">
    <property type="entry name" value="MFS_trans_sf"/>
</dbReference>
<evidence type="ECO:0000313" key="3">
    <source>
        <dbReference type="EMBL" id="CAD8908697.1"/>
    </source>
</evidence>
<feature type="compositionally biased region" description="Gly residues" evidence="1">
    <location>
        <begin position="143"/>
        <end position="159"/>
    </location>
</feature>
<evidence type="ECO:0008006" key="4">
    <source>
        <dbReference type="Google" id="ProtNLM"/>
    </source>
</evidence>
<sequence length="413" mass="40880">MLVGGPLAWCERRFGKRATNVACYAAAAAGAALQVVGAAELAPAAVVVGGGMQGFSYAAGQSCRFNAAALAPAADKAKAVSWTVLGGAAAVLGPEVARMTLNAVPGAPYVGSFITAGVIQLAGLVCSGLVVYDDDGAKAGPAEAGGSGAAAEGGGGDSGAPGTDAPKDGDAAVAGSLATFGIVGAVVATSSVFCVMAAMMQTTPLAMLDAGFDKSMTVWVTEGHILGMFLPSLVSGRFVRWVGAQNAVVLGWCVLCVGGALPVVDAQRPAWAYFAGLVLIGVGWNLAYVGASLMLASTTLPPARAATLKRLTDGLAVTLVGCCILSTGAIFGALRHDAWWLYVGVGGCFLCLAVCHRLADTPDIPRVVAVGTRGGAGKGAAAKGATTAVEPASSATVQMTSVPPAADAKETYD</sequence>
<keyword evidence="2" id="KW-0812">Transmembrane</keyword>
<name>A0A7S1G3L3_9STRA</name>
<dbReference type="PANTHER" id="PTHR23534:SF1">
    <property type="entry name" value="MAJOR FACILITATOR SUPERFAMILY PROTEIN"/>
    <property type="match status" value="1"/>
</dbReference>
<evidence type="ECO:0000256" key="2">
    <source>
        <dbReference type="SAM" id="Phobius"/>
    </source>
</evidence>
<proteinExistence type="predicted"/>
<feature type="region of interest" description="Disordered" evidence="1">
    <location>
        <begin position="142"/>
        <end position="166"/>
    </location>
</feature>
<keyword evidence="2" id="KW-0472">Membrane</keyword>
<organism evidence="3">
    <name type="scientific">Bicosoecida sp. CB-2014</name>
    <dbReference type="NCBI Taxonomy" id="1486930"/>
    <lineage>
        <taxon>Eukaryota</taxon>
        <taxon>Sar</taxon>
        <taxon>Stramenopiles</taxon>
        <taxon>Bigyra</taxon>
        <taxon>Opalozoa</taxon>
        <taxon>Bicosoecida</taxon>
    </lineage>
</organism>
<dbReference type="Gene3D" id="1.20.1250.20">
    <property type="entry name" value="MFS general substrate transporter like domains"/>
    <property type="match status" value="1"/>
</dbReference>
<feature type="transmembrane region" description="Helical" evidence="2">
    <location>
        <begin position="270"/>
        <end position="295"/>
    </location>
</feature>
<feature type="transmembrane region" description="Helical" evidence="2">
    <location>
        <begin position="219"/>
        <end position="239"/>
    </location>
</feature>
<feature type="transmembrane region" description="Helical" evidence="2">
    <location>
        <begin position="246"/>
        <end position="264"/>
    </location>
</feature>
<keyword evidence="2" id="KW-1133">Transmembrane helix</keyword>
<feature type="transmembrane region" description="Helical" evidence="2">
    <location>
        <begin position="339"/>
        <end position="359"/>
    </location>
</feature>
<feature type="transmembrane region" description="Helical" evidence="2">
    <location>
        <begin position="177"/>
        <end position="199"/>
    </location>
</feature>
<reference evidence="3" key="1">
    <citation type="submission" date="2021-01" db="EMBL/GenBank/DDBJ databases">
        <authorList>
            <person name="Corre E."/>
            <person name="Pelletier E."/>
            <person name="Niang G."/>
            <person name="Scheremetjew M."/>
            <person name="Finn R."/>
            <person name="Kale V."/>
            <person name="Holt S."/>
            <person name="Cochrane G."/>
            <person name="Meng A."/>
            <person name="Brown T."/>
            <person name="Cohen L."/>
        </authorList>
    </citation>
    <scope>NUCLEOTIDE SEQUENCE</scope>
    <source>
        <strain evidence="3">Ms1</strain>
    </source>
</reference>
<accession>A0A7S1G3L3</accession>
<dbReference type="EMBL" id="HBFS01002741">
    <property type="protein sequence ID" value="CAD8908697.1"/>
    <property type="molecule type" value="Transcribed_RNA"/>
</dbReference>
<protein>
    <recommendedName>
        <fullName evidence="4">Major facilitator superfamily (MFS) profile domain-containing protein</fullName>
    </recommendedName>
</protein>
<dbReference type="SUPFAM" id="SSF103473">
    <property type="entry name" value="MFS general substrate transporter"/>
    <property type="match status" value="1"/>
</dbReference>